<reference evidence="1 2" key="1">
    <citation type="submission" date="2018-06" db="EMBL/GenBank/DDBJ databases">
        <title>Genomic Encyclopedia of Archaeal and Bacterial Type Strains, Phase II (KMG-II): from individual species to whole genera.</title>
        <authorList>
            <person name="Goeker M."/>
        </authorList>
    </citation>
    <scope>NUCLEOTIDE SEQUENCE [LARGE SCALE GENOMIC DNA]</scope>
    <source>
        <strain evidence="1 2">ATCC BAA-1881</strain>
    </source>
</reference>
<protein>
    <submittedName>
        <fullName evidence="1">Uncharacterized protein DUF3987</fullName>
    </submittedName>
</protein>
<evidence type="ECO:0000313" key="1">
    <source>
        <dbReference type="EMBL" id="PZW22422.1"/>
    </source>
</evidence>
<keyword evidence="2" id="KW-1185">Reference proteome</keyword>
<dbReference type="EMBL" id="QKUF01000034">
    <property type="protein sequence ID" value="PZW22422.1"/>
    <property type="molecule type" value="Genomic_DNA"/>
</dbReference>
<comment type="caution">
    <text evidence="1">The sequence shown here is derived from an EMBL/GenBank/DDBJ whole genome shotgun (WGS) entry which is preliminary data.</text>
</comment>
<dbReference type="InterPro" id="IPR025048">
    <property type="entry name" value="DUF3987"/>
</dbReference>
<evidence type="ECO:0000313" key="2">
    <source>
        <dbReference type="Proteomes" id="UP000248806"/>
    </source>
</evidence>
<proteinExistence type="predicted"/>
<dbReference type="OrthoDB" id="144182at2"/>
<dbReference type="AlphaFoldDB" id="A0A326U7V9"/>
<accession>A0A326U7V9</accession>
<dbReference type="Pfam" id="PF13148">
    <property type="entry name" value="DUF3987"/>
    <property type="match status" value="1"/>
</dbReference>
<sequence length="549" mass="62402">METLTKGTEKQRAYLQQLLQTGQVPPESDRPDFEDLEQAVQILEEIARESGKTRSLELTARMFAKQHPALATLFAEQEQGKPVDLNLNTPDIPPLPSEIYIAPEVGEGACRWLHEYEVFSRTWSPRGYKHFHTAVGIWLLSVIAARRVVIPLGDNYTPLFIALVAPTTQYAKSTTAKIAQKVLKAAGLSWLLAPDIMTPQKMMSNMAGSLPRGYEDMEPEEQVIAQLKYAFSGQIGWFYDEFGQHLDSMMQQNGAMSDFKGILRRMDDCADTASYDTITRGLEEIKKPYMALLASMTPADARPHAGRGAKFWRDGFFARFAFVTPPAASNDDSEARFPIGRMTVPMSLTQPLVKWHQRLGIPKVEFIQKTNKQGDVIETKVKRGELPENVCQVDEDVAKAFYDYLFALMRIVRDSQFEDLAGNYGRLPAKALRIAGLFASLENDGHIQMCHWAKAREITEVWRKCLHILYAQINMDDESLSDQAERKLLQIIERLTERFKIPPTVRDIRMYFKRYDSAILREKLNALVAVGTLIELREGKKSRYQIVND</sequence>
<gene>
    <name evidence="1" type="ORF">EI42_05556</name>
</gene>
<dbReference type="RefSeq" id="WP_111325800.1">
    <property type="nucleotide sequence ID" value="NZ_BIFX01000001.1"/>
</dbReference>
<dbReference type="Proteomes" id="UP000248806">
    <property type="component" value="Unassembled WGS sequence"/>
</dbReference>
<name>A0A326U7V9_THEHA</name>
<organism evidence="1 2">
    <name type="scientific">Thermosporothrix hazakensis</name>
    <dbReference type="NCBI Taxonomy" id="644383"/>
    <lineage>
        <taxon>Bacteria</taxon>
        <taxon>Bacillati</taxon>
        <taxon>Chloroflexota</taxon>
        <taxon>Ktedonobacteria</taxon>
        <taxon>Ktedonobacterales</taxon>
        <taxon>Thermosporotrichaceae</taxon>
        <taxon>Thermosporothrix</taxon>
    </lineage>
</organism>